<name>A0ABS4BI73_9HYPH</name>
<keyword evidence="3" id="KW-1185">Reference proteome</keyword>
<evidence type="ECO:0000313" key="2">
    <source>
        <dbReference type="EMBL" id="MBP0616467.1"/>
    </source>
</evidence>
<reference evidence="2 3" key="1">
    <citation type="submission" date="2021-04" db="EMBL/GenBank/DDBJ databases">
        <title>Whole genome sequence of Jiella sp. KSK16Y-1.</title>
        <authorList>
            <person name="Tuo L."/>
        </authorList>
    </citation>
    <scope>NUCLEOTIDE SEQUENCE [LARGE SCALE GENOMIC DNA]</scope>
    <source>
        <strain evidence="2 3">KSK16Y-1</strain>
    </source>
</reference>
<dbReference type="SUPFAM" id="SSF56281">
    <property type="entry name" value="Metallo-hydrolase/oxidoreductase"/>
    <property type="match status" value="1"/>
</dbReference>
<evidence type="ECO:0000259" key="1">
    <source>
        <dbReference type="Pfam" id="PF12706"/>
    </source>
</evidence>
<protein>
    <submittedName>
        <fullName evidence="2">MBL fold metallo-hydrolase</fullName>
    </submittedName>
</protein>
<dbReference type="PANTHER" id="PTHR15032:SF4">
    <property type="entry name" value="N-ACYL-PHOSPHATIDYLETHANOLAMINE-HYDROLYZING PHOSPHOLIPASE D"/>
    <property type="match status" value="1"/>
</dbReference>
<dbReference type="Gene3D" id="3.60.15.10">
    <property type="entry name" value="Ribonuclease Z/Hydroxyacylglutathione hydrolase-like"/>
    <property type="match status" value="1"/>
</dbReference>
<dbReference type="Pfam" id="PF12706">
    <property type="entry name" value="Lactamase_B_2"/>
    <property type="match status" value="1"/>
</dbReference>
<dbReference type="EMBL" id="JAGJCF010000007">
    <property type="protein sequence ID" value="MBP0616467.1"/>
    <property type="molecule type" value="Genomic_DNA"/>
</dbReference>
<dbReference type="PIRSF" id="PIRSF038896">
    <property type="entry name" value="NAPE-PLD"/>
    <property type="match status" value="1"/>
</dbReference>
<comment type="caution">
    <text evidence="2">The sequence shown here is derived from an EMBL/GenBank/DDBJ whole genome shotgun (WGS) entry which is preliminary data.</text>
</comment>
<gene>
    <name evidence="2" type="ORF">J6595_12830</name>
</gene>
<organism evidence="2 3">
    <name type="scientific">Jiella mangrovi</name>
    <dbReference type="NCBI Taxonomy" id="2821407"/>
    <lineage>
        <taxon>Bacteria</taxon>
        <taxon>Pseudomonadati</taxon>
        <taxon>Pseudomonadota</taxon>
        <taxon>Alphaproteobacteria</taxon>
        <taxon>Hyphomicrobiales</taxon>
        <taxon>Aurantimonadaceae</taxon>
        <taxon>Jiella</taxon>
    </lineage>
</organism>
<accession>A0ABS4BI73</accession>
<evidence type="ECO:0000313" key="3">
    <source>
        <dbReference type="Proteomes" id="UP000678276"/>
    </source>
</evidence>
<dbReference type="Proteomes" id="UP000678276">
    <property type="component" value="Unassembled WGS sequence"/>
</dbReference>
<dbReference type="InterPro" id="IPR001279">
    <property type="entry name" value="Metallo-B-lactamas"/>
</dbReference>
<proteinExistence type="predicted"/>
<dbReference type="InterPro" id="IPR036866">
    <property type="entry name" value="RibonucZ/Hydroxyglut_hydro"/>
</dbReference>
<dbReference type="InterPro" id="IPR024884">
    <property type="entry name" value="NAPE-PLD"/>
</dbReference>
<feature type="domain" description="Metallo-beta-lactamase" evidence="1">
    <location>
        <begin position="85"/>
        <end position="292"/>
    </location>
</feature>
<sequence>MSIVTRNPYYSGPASDHFDGTRFFNPGQPSTDRSFKDLWRWRKETRAEWPEHVPVVPAMPEKRVAGCRATMIGHASVLIQVGGLNLLTDPVWSERASPVSFAGPKRVTQPGIRFGDLPPIDVVLLSHNHYDHCDLKTLKRLVDRHDPLIVTPLGNDRLLARTLPASNIVAGDWGDTIDLPAAEPGASPAGSVAIVPAQHWSRRGIRDTRMCLWCGFVLKIAGRSIYFAGDSGYGDGKIFREIREAHGSPDLALIPIGAYDPRWFMAPQHMNPEEAVKVFQDVGASRAVAIHWGTIQLTNEPRDEPAALLRRALADRQLDESAFIAAKPGEIVEIDPRESV</sequence>
<dbReference type="PANTHER" id="PTHR15032">
    <property type="entry name" value="N-ACYL-PHOSPHATIDYLETHANOLAMINE-HYDROLYZING PHOSPHOLIPASE D"/>
    <property type="match status" value="1"/>
</dbReference>